<accession>A0AA88WGI7</accession>
<evidence type="ECO:0000259" key="3">
    <source>
        <dbReference type="Pfam" id="PF01397"/>
    </source>
</evidence>
<dbReference type="Pfam" id="PF01397">
    <property type="entry name" value="Terpene_synth"/>
    <property type="match status" value="2"/>
</dbReference>
<dbReference type="GO" id="GO:0016102">
    <property type="term" value="P:diterpenoid biosynthetic process"/>
    <property type="evidence" value="ECO:0007669"/>
    <property type="project" value="InterPro"/>
</dbReference>
<comment type="caution">
    <text evidence="5">The sequence shown here is derived from an EMBL/GenBank/DDBJ whole genome shotgun (WGS) entry which is preliminary data.</text>
</comment>
<gene>
    <name evidence="5" type="ORF">RJ639_045660</name>
</gene>
<reference evidence="5" key="1">
    <citation type="submission" date="2022-12" db="EMBL/GenBank/DDBJ databases">
        <title>Draft genome assemblies for two species of Escallonia (Escalloniales).</title>
        <authorList>
            <person name="Chanderbali A."/>
            <person name="Dervinis C."/>
            <person name="Anghel I."/>
            <person name="Soltis D."/>
            <person name="Soltis P."/>
            <person name="Zapata F."/>
        </authorList>
    </citation>
    <scope>NUCLEOTIDE SEQUENCE</scope>
    <source>
        <strain evidence="5">UCBG64.0493</strain>
        <tissue evidence="5">Leaf</tissue>
    </source>
</reference>
<dbReference type="GO" id="GO:0000287">
    <property type="term" value="F:magnesium ion binding"/>
    <property type="evidence" value="ECO:0007669"/>
    <property type="project" value="InterPro"/>
</dbReference>
<dbReference type="InterPro" id="IPR005630">
    <property type="entry name" value="Terpene_synthase_metal-bd"/>
</dbReference>
<dbReference type="PANTHER" id="PTHR31225:SF251">
    <property type="entry name" value="(-)-GERMACRENE D SYNTHASE-LIKE ISOFORM X2"/>
    <property type="match status" value="1"/>
</dbReference>
<dbReference type="Proteomes" id="UP001188597">
    <property type="component" value="Unassembled WGS sequence"/>
</dbReference>
<dbReference type="InterPro" id="IPR008930">
    <property type="entry name" value="Terpenoid_cyclase/PrenylTrfase"/>
</dbReference>
<dbReference type="SFLD" id="SFLDG01014">
    <property type="entry name" value="Terpene_Cyclase_Like_1_N-term"/>
    <property type="match status" value="2"/>
</dbReference>
<dbReference type="FunFam" id="1.10.600.10:FF:000007">
    <property type="entry name" value="Isoprene synthase, chloroplastic"/>
    <property type="match status" value="1"/>
</dbReference>
<dbReference type="EMBL" id="JAVXUP010000734">
    <property type="protein sequence ID" value="KAK3021965.1"/>
    <property type="molecule type" value="Genomic_DNA"/>
</dbReference>
<dbReference type="Gene3D" id="1.10.600.10">
    <property type="entry name" value="Farnesyl Diphosphate Synthase"/>
    <property type="match status" value="2"/>
</dbReference>
<keyword evidence="6" id="KW-1185">Reference proteome</keyword>
<dbReference type="FunFam" id="1.50.10.130:FF:000001">
    <property type="entry name" value="Isoprene synthase, chloroplastic"/>
    <property type="match status" value="1"/>
</dbReference>
<dbReference type="SUPFAM" id="SSF48576">
    <property type="entry name" value="Terpenoid synthases"/>
    <property type="match status" value="1"/>
</dbReference>
<dbReference type="CDD" id="cd00684">
    <property type="entry name" value="Terpene_cyclase_plant_C1"/>
    <property type="match status" value="1"/>
</dbReference>
<dbReference type="GO" id="GO:0010333">
    <property type="term" value="F:terpene synthase activity"/>
    <property type="evidence" value="ECO:0007669"/>
    <property type="project" value="InterPro"/>
</dbReference>
<dbReference type="PANTHER" id="PTHR31225">
    <property type="entry name" value="OS04G0344100 PROTEIN-RELATED"/>
    <property type="match status" value="1"/>
</dbReference>
<evidence type="ECO:0000256" key="2">
    <source>
        <dbReference type="ARBA" id="ARBA00022723"/>
    </source>
</evidence>
<feature type="domain" description="Terpene synthase N-terminal" evidence="3">
    <location>
        <begin position="30"/>
        <end position="224"/>
    </location>
</feature>
<dbReference type="Gene3D" id="1.50.10.130">
    <property type="entry name" value="Terpene synthase, N-terminal domain"/>
    <property type="match status" value="2"/>
</dbReference>
<dbReference type="SFLD" id="SFLDS00005">
    <property type="entry name" value="Isoprenoid_Synthase_Type_I"/>
    <property type="match status" value="1"/>
</dbReference>
<dbReference type="InterPro" id="IPR034741">
    <property type="entry name" value="Terpene_cyclase-like_1_C"/>
</dbReference>
<protein>
    <submittedName>
        <fullName evidence="5">Uncharacterized protein</fullName>
    </submittedName>
</protein>
<proteinExistence type="predicted"/>
<name>A0AA88WGI7_9ASTE</name>
<feature type="domain" description="Terpene synthase N-terminal" evidence="3">
    <location>
        <begin position="306"/>
        <end position="485"/>
    </location>
</feature>
<comment type="cofactor">
    <cofactor evidence="1">
        <name>Mg(2+)</name>
        <dbReference type="ChEBI" id="CHEBI:18420"/>
    </cofactor>
</comment>
<evidence type="ECO:0000259" key="4">
    <source>
        <dbReference type="Pfam" id="PF03936"/>
    </source>
</evidence>
<dbReference type="Pfam" id="PF03936">
    <property type="entry name" value="Terpene_synth_C"/>
    <property type="match status" value="1"/>
</dbReference>
<dbReference type="InterPro" id="IPR036965">
    <property type="entry name" value="Terpene_synth_N_sf"/>
</dbReference>
<dbReference type="InterPro" id="IPR001906">
    <property type="entry name" value="Terpene_synth_N"/>
</dbReference>
<dbReference type="InterPro" id="IPR044814">
    <property type="entry name" value="Terpene_cyclase_plant_C1"/>
</dbReference>
<organism evidence="5 6">
    <name type="scientific">Escallonia herrerae</name>
    <dbReference type="NCBI Taxonomy" id="1293975"/>
    <lineage>
        <taxon>Eukaryota</taxon>
        <taxon>Viridiplantae</taxon>
        <taxon>Streptophyta</taxon>
        <taxon>Embryophyta</taxon>
        <taxon>Tracheophyta</taxon>
        <taxon>Spermatophyta</taxon>
        <taxon>Magnoliopsida</taxon>
        <taxon>eudicotyledons</taxon>
        <taxon>Gunneridae</taxon>
        <taxon>Pentapetalae</taxon>
        <taxon>asterids</taxon>
        <taxon>campanulids</taxon>
        <taxon>Escalloniales</taxon>
        <taxon>Escalloniaceae</taxon>
        <taxon>Escallonia</taxon>
    </lineage>
</organism>
<dbReference type="InterPro" id="IPR050148">
    <property type="entry name" value="Terpene_synthase-like"/>
</dbReference>
<dbReference type="AlphaFoldDB" id="A0AA88WGI7"/>
<dbReference type="SUPFAM" id="SSF48239">
    <property type="entry name" value="Terpenoid cyclases/Protein prenyltransferases"/>
    <property type="match status" value="2"/>
</dbReference>
<evidence type="ECO:0000313" key="5">
    <source>
        <dbReference type="EMBL" id="KAK3021965.1"/>
    </source>
</evidence>
<sequence>MNSSSLRSSIGTAPDSNEIRRSANYHPSVWGDTFMVSTLDRMAPSFEIEARIRVLKSKVEMELRNASNQPKEEMILIDALQRLGVAYHFEDMIEDRLHNISTMTQVNFDIEDGDNHDGLYIVALYFRLLRQQGYHLSSGKCAILQSSYVLNQIKVFRKFRDESGEFKALLGRDARSLLRLYEASRLRVQGEEILEEALIFSRKNLEAMLPHLSSPLAEQVKHSLEVPLHKGMSRLEARHCISVYETDVARNNLLLELAMLDFNRLRTLHQRELKDISRSSIGTAAPAPAPDSNEIRRSANYHPSVWGDTFTISTLGRTAPNLEIDARIQLLKSKVEMELRNASNQPKEEMILIDALQRLGVAYHFEDMIEDRLHNISSMTQVNFDIEDGDNHDGLYIVALYFRLLRQQGYCLSFDVFRKFRDENGEFKAELGRDARFLLCLYEASHLRVHGEEILEEALIFSRKNLEAMLPHLGTPLAEQLKHSLEVPLHKGMPRLEARHYISVNETDVARNNTLLELAMLDFNRLQTLHQRELHDISRWWKDIDFASKLPFARDRLVECYFWILGVNFEPKYSFGRNFMTKIIALASVIDDIYDVYGTLEELKLFTEAVERWEVAAVGNLPKYMQVCFLALLDVVKEMENKLTVEGRSYRVHYAKEAMKALVRAYFLEANWFNKKYMPTFEEYLGVSVMSSGYPMLAVQSLVGMEEIATKQAFDCVISVPKIVKSCALIARLVDDLKTHKVEQERGDAPSGVECYMWEYGVSEEEACEKIRGMVEVAWQDINEECQKPESLPLPLLLPALNLARMMEVIYQQGDGYTNSTGRTKDIIKLLLVHPIPISTSANKDIQNE</sequence>
<feature type="domain" description="Terpene synthase metal-binding" evidence="4">
    <location>
        <begin position="542"/>
        <end position="781"/>
    </location>
</feature>
<evidence type="ECO:0000256" key="1">
    <source>
        <dbReference type="ARBA" id="ARBA00001946"/>
    </source>
</evidence>
<dbReference type="InterPro" id="IPR008949">
    <property type="entry name" value="Isoprenoid_synthase_dom_sf"/>
</dbReference>
<dbReference type="SFLD" id="SFLDG01019">
    <property type="entry name" value="Terpene_Cyclase_Like_1_C_Termi"/>
    <property type="match status" value="1"/>
</dbReference>
<keyword evidence="2" id="KW-0479">Metal-binding</keyword>
<evidence type="ECO:0000313" key="6">
    <source>
        <dbReference type="Proteomes" id="UP001188597"/>
    </source>
</evidence>